<evidence type="ECO:0000313" key="2">
    <source>
        <dbReference type="Proteomes" id="UP000824533"/>
    </source>
</evidence>
<keyword evidence="2" id="KW-1185">Reference proteome</keyword>
<protein>
    <submittedName>
        <fullName evidence="1">Uncharacterized protein</fullName>
    </submittedName>
</protein>
<evidence type="ECO:0000313" key="1">
    <source>
        <dbReference type="EMBL" id="KAJ0176743.1"/>
    </source>
</evidence>
<reference evidence="1 2" key="1">
    <citation type="journal article" date="2021" name="Front. Genet.">
        <title>Chromosome-Level Genome Assembly Reveals Significant Gene Expansion in the Toll and IMD Signaling Pathways of Dendrolimus kikuchii.</title>
        <authorList>
            <person name="Zhou J."/>
            <person name="Wu P."/>
            <person name="Xiong Z."/>
            <person name="Liu N."/>
            <person name="Zhao N."/>
            <person name="Ji M."/>
            <person name="Qiu Y."/>
            <person name="Yang B."/>
        </authorList>
    </citation>
    <scope>NUCLEOTIDE SEQUENCE [LARGE SCALE GENOMIC DNA]</scope>
    <source>
        <strain evidence="1">Ann1</strain>
    </source>
</reference>
<dbReference type="Proteomes" id="UP000824533">
    <property type="component" value="Linkage Group LG13"/>
</dbReference>
<accession>A0ACC1CZH6</accession>
<sequence length="1165" mass="132517">MKLNCIIQAVLGCLPIADPSLNQEAMKIMRIVDRICKCLVAYVTRSELTTVQPKYYSSILNSLILAKCVSAQLWENSPYVSKHLLATAGKVNFMLLEESHPRDLERIINKGPPMGNSLHKLFTLLPKYQLTMTPIDEKIVSVQLLLLNQAHLSENLDELTAGDAHKCYTVIGDSENNLHHLSSFKDKDLINVYDGSITYQITRKHNFEHKIFAHCISASFVGIDVSCEYLFKSFDLSSYPVDADVCTDNEFNTTKKVCKRQTTITETFKERKRKNKNDISQSKEKKKRDTAFIEKFHNLKDSFNITSKQLKDELHKTTEMSHNILDSYMTPNLSTVSVGNNKQSFEISALDTASESLLLDNNVDILEDSSNSSQVTGDVESILDEIENEISKSSNLIKESKKDENTLITKTTDSNNLKHCYINPYANPHPGARIRKSTNNCNKKTKYNFIDLLERNIDLDSDNEDSPTIENSTGFSDAVKNKIENYLKNTYSYTKPVDRVLEELINKEEETELPNICFTEIPKEKKSECAFNENNANDTTVTTEINIPVNTKVQNETNDLSEDINTENSRDILLHNSLNKITETKLGIKTKENKIHRSINNITSTDNLLVPLKKTLSLSEIPDNLPFYENNNSSISVNKPIGQTLHPNSENAVISSSSKNTNIQNKDLLHPETIYNLHVSNKVTKDVAYDTLTKEIVIPSTESQTSFPYTSKMNLHSTSSNPVALDKNNQTVRKYSYSITNIDYSTKNLPDHYIRVKRKLQVDVVAEIVSKKEKRDGNTNEKATRKEYKTNANLQNNKNVINYMDKVKSTSNDLKQTTRTVKNELHEDINNKIRDKVVVEDEETSKNYKDNTIKEHNISEFRMKSEPINRSQSSIKIRDSGKPAFTKIAKPKRPFKINQLHNIHVSLPESLIENSNTSSHCIRKCTKIDEQLIKHSPEKLKSQNVPDNINLAPLELKVVEIEIGPQECEPRIDLEPTDDVHMDQSMFDPKVLLQTLSLRTDNEAIILPPPEFSDNVDSGTSQVIRTLYTDMDSPNHFYNAKVPNSLCMDLQNIDQNTKEIDTLTLSKNSAWKLAKNTTDTCLDEHLNTKCVRSFTITQNSRFSSNNNSMPISRRHKLAQFSHSQKEKIKKDPNFATTYSSDIIIHSYSLVISFPAKFSIMIQKKT</sequence>
<proteinExistence type="predicted"/>
<gene>
    <name evidence="1" type="ORF">K1T71_007922</name>
</gene>
<comment type="caution">
    <text evidence="1">The sequence shown here is derived from an EMBL/GenBank/DDBJ whole genome shotgun (WGS) entry which is preliminary data.</text>
</comment>
<name>A0ACC1CZH6_9NEOP</name>
<organism evidence="1 2">
    <name type="scientific">Dendrolimus kikuchii</name>
    <dbReference type="NCBI Taxonomy" id="765133"/>
    <lineage>
        <taxon>Eukaryota</taxon>
        <taxon>Metazoa</taxon>
        <taxon>Ecdysozoa</taxon>
        <taxon>Arthropoda</taxon>
        <taxon>Hexapoda</taxon>
        <taxon>Insecta</taxon>
        <taxon>Pterygota</taxon>
        <taxon>Neoptera</taxon>
        <taxon>Endopterygota</taxon>
        <taxon>Lepidoptera</taxon>
        <taxon>Glossata</taxon>
        <taxon>Ditrysia</taxon>
        <taxon>Bombycoidea</taxon>
        <taxon>Lasiocampidae</taxon>
        <taxon>Dendrolimus</taxon>
    </lineage>
</organism>
<dbReference type="EMBL" id="CM034399">
    <property type="protein sequence ID" value="KAJ0176743.1"/>
    <property type="molecule type" value="Genomic_DNA"/>
</dbReference>